<evidence type="ECO:0000256" key="6">
    <source>
        <dbReference type="ARBA" id="ARBA00022603"/>
    </source>
</evidence>
<evidence type="ECO:0000313" key="13">
    <source>
        <dbReference type="Proteomes" id="UP001589887"/>
    </source>
</evidence>
<dbReference type="RefSeq" id="WP_394318193.1">
    <property type="nucleotide sequence ID" value="NZ_JBHMQV010000009.1"/>
</dbReference>
<dbReference type="GO" id="GO:0008168">
    <property type="term" value="F:methyltransferase activity"/>
    <property type="evidence" value="ECO:0007669"/>
    <property type="project" value="UniProtKB-KW"/>
</dbReference>
<dbReference type="SUPFAM" id="SSF53335">
    <property type="entry name" value="S-adenosyl-L-methionine-dependent methyltransferases"/>
    <property type="match status" value="1"/>
</dbReference>
<evidence type="ECO:0000256" key="4">
    <source>
        <dbReference type="ARBA" id="ARBA00013346"/>
    </source>
</evidence>
<organism evidence="12 13">
    <name type="scientific">Streptomyces noboritoensis</name>
    <dbReference type="NCBI Taxonomy" id="67337"/>
    <lineage>
        <taxon>Bacteria</taxon>
        <taxon>Bacillati</taxon>
        <taxon>Actinomycetota</taxon>
        <taxon>Actinomycetes</taxon>
        <taxon>Kitasatosporales</taxon>
        <taxon>Streptomycetaceae</taxon>
        <taxon>Streptomyces</taxon>
    </lineage>
</organism>
<dbReference type="EC" id="2.1.1.77" evidence="3"/>
<evidence type="ECO:0000256" key="2">
    <source>
        <dbReference type="ARBA" id="ARBA00005369"/>
    </source>
</evidence>
<dbReference type="Proteomes" id="UP001589887">
    <property type="component" value="Unassembled WGS sequence"/>
</dbReference>
<dbReference type="Pfam" id="PF01135">
    <property type="entry name" value="PCMT"/>
    <property type="match status" value="1"/>
</dbReference>
<evidence type="ECO:0000313" key="12">
    <source>
        <dbReference type="EMBL" id="MFC0844147.1"/>
    </source>
</evidence>
<name>A0ABV6TEC4_9ACTN</name>
<evidence type="ECO:0000256" key="3">
    <source>
        <dbReference type="ARBA" id="ARBA00011890"/>
    </source>
</evidence>
<comment type="caution">
    <text evidence="12">The sequence shown here is derived from an EMBL/GenBank/DDBJ whole genome shotgun (WGS) entry which is preliminary data.</text>
</comment>
<proteinExistence type="inferred from homology"/>
<keyword evidence="6 12" id="KW-0489">Methyltransferase</keyword>
<dbReference type="GO" id="GO:0032259">
    <property type="term" value="P:methylation"/>
    <property type="evidence" value="ECO:0007669"/>
    <property type="project" value="UniProtKB-KW"/>
</dbReference>
<dbReference type="InterPro" id="IPR029063">
    <property type="entry name" value="SAM-dependent_MTases_sf"/>
</dbReference>
<evidence type="ECO:0000256" key="10">
    <source>
        <dbReference type="ARBA" id="ARBA00031323"/>
    </source>
</evidence>
<comment type="similarity">
    <text evidence="2">Belongs to the methyltransferase superfamily. L-isoaspartyl/D-aspartyl protein methyltransferase family.</text>
</comment>
<evidence type="ECO:0000256" key="1">
    <source>
        <dbReference type="ARBA" id="ARBA00004496"/>
    </source>
</evidence>
<evidence type="ECO:0000256" key="7">
    <source>
        <dbReference type="ARBA" id="ARBA00022679"/>
    </source>
</evidence>
<gene>
    <name evidence="12" type="ORF">ACFH04_10545</name>
</gene>
<dbReference type="EMBL" id="JBHMQV010000009">
    <property type="protein sequence ID" value="MFC0844147.1"/>
    <property type="molecule type" value="Genomic_DNA"/>
</dbReference>
<dbReference type="CDD" id="cd02440">
    <property type="entry name" value="AdoMet_MTases"/>
    <property type="match status" value="1"/>
</dbReference>
<accession>A0ABV6TEC4</accession>
<evidence type="ECO:0000256" key="11">
    <source>
        <dbReference type="ARBA" id="ARBA00031350"/>
    </source>
</evidence>
<comment type="subcellular location">
    <subcellularLocation>
        <location evidence="1">Cytoplasm</location>
    </subcellularLocation>
</comment>
<evidence type="ECO:0000256" key="8">
    <source>
        <dbReference type="ARBA" id="ARBA00022691"/>
    </source>
</evidence>
<sequence length="310" mass="33761">MPSRLDARALRAQCAAELDSRRTGHFNGRPWLREAFLAVPREHFVPDQVWWPHPGEDGLHPVIDRAVRPRSWLRAVYTAQASLITQVADGRVRPQDGPTKEAFTSAASCPAVVVDMLHYLDPQPGDSALEIGTGTGYSSALLAQRIPTGRLVTVEIDRQLADLARDKLAHLHLRPTVVCADGERGYPSRAPYTRIISTAAVRRVPQAWLDQAAPGAVIVTPLNGPFGHDALLRLVADGDGGAEGRLVTGVAFMKVRGQRDELPYDELGWPEVTGTWPTYTDADYRVTLHEGRQSIRIVPSPTGGEGGPSV</sequence>
<evidence type="ECO:0000256" key="9">
    <source>
        <dbReference type="ARBA" id="ARBA00030757"/>
    </source>
</evidence>
<protein>
    <recommendedName>
        <fullName evidence="4">Protein-L-isoaspartate O-methyltransferase</fullName>
        <ecNumber evidence="3">2.1.1.77</ecNumber>
    </recommendedName>
    <alternativeName>
        <fullName evidence="11">L-isoaspartyl protein carboxyl methyltransferase</fullName>
    </alternativeName>
    <alternativeName>
        <fullName evidence="9">Protein L-isoaspartyl methyltransferase</fullName>
    </alternativeName>
    <alternativeName>
        <fullName evidence="10">Protein-beta-aspartate methyltransferase</fullName>
    </alternativeName>
</protein>
<keyword evidence="5" id="KW-0963">Cytoplasm</keyword>
<keyword evidence="8" id="KW-0949">S-adenosyl-L-methionine</keyword>
<dbReference type="Gene3D" id="3.40.50.150">
    <property type="entry name" value="Vaccinia Virus protein VP39"/>
    <property type="match status" value="1"/>
</dbReference>
<evidence type="ECO:0000256" key="5">
    <source>
        <dbReference type="ARBA" id="ARBA00022490"/>
    </source>
</evidence>
<dbReference type="PANTHER" id="PTHR11579:SF0">
    <property type="entry name" value="PROTEIN-L-ISOASPARTATE(D-ASPARTATE) O-METHYLTRANSFERASE"/>
    <property type="match status" value="1"/>
</dbReference>
<reference evidence="12 13" key="1">
    <citation type="submission" date="2024-09" db="EMBL/GenBank/DDBJ databases">
        <authorList>
            <person name="Sun Q."/>
            <person name="Mori K."/>
        </authorList>
    </citation>
    <scope>NUCLEOTIDE SEQUENCE [LARGE SCALE GENOMIC DNA]</scope>
    <source>
        <strain evidence="12 13">JCM 4557</strain>
    </source>
</reference>
<dbReference type="PANTHER" id="PTHR11579">
    <property type="entry name" value="PROTEIN-L-ISOASPARTATE O-METHYLTRANSFERASE"/>
    <property type="match status" value="1"/>
</dbReference>
<dbReference type="InterPro" id="IPR000682">
    <property type="entry name" value="PCMT"/>
</dbReference>
<keyword evidence="13" id="KW-1185">Reference proteome</keyword>
<keyword evidence="7" id="KW-0808">Transferase</keyword>